<reference evidence="3" key="1">
    <citation type="submission" date="2014-09" db="EMBL/GenBank/DDBJ databases">
        <authorList>
            <person name="Sauder A.B."/>
            <person name="McKenzie Q.R."/>
            <person name="Temple L.M."/>
            <person name="Alexis B.K."/>
            <person name="Al-Atrache Z."/>
            <person name="Lewis L.O."/>
            <person name="Loesser-Casey K.E."/>
            <person name="Mitchell K.J."/>
        </authorList>
    </citation>
    <scope>NUCLEOTIDE SEQUENCE [LARGE SCALE GENOMIC DNA]</scope>
</reference>
<protein>
    <submittedName>
        <fullName evidence="2">Uncharacterized protein</fullName>
    </submittedName>
</protein>
<keyword evidence="3" id="KW-1185">Reference proteome</keyword>
<organism evidence="2 3">
    <name type="scientific">Bacillus phage CAM003</name>
    <dbReference type="NCBI Taxonomy" id="1486657"/>
    <lineage>
        <taxon>Viruses</taxon>
        <taxon>Duplodnaviria</taxon>
        <taxon>Heunggongvirae</taxon>
        <taxon>Uroviricota</taxon>
        <taxon>Caudoviricetes</taxon>
        <taxon>Herelleviridae</taxon>
        <taxon>Bastillevirinae</taxon>
        <taxon>Bastillevirus</taxon>
        <taxon>Bastillevirus CAM003</taxon>
    </lineage>
</organism>
<evidence type="ECO:0000313" key="3">
    <source>
        <dbReference type="Proteomes" id="UP000026902"/>
    </source>
</evidence>
<dbReference type="Proteomes" id="UP000026902">
    <property type="component" value="Segment"/>
</dbReference>
<proteinExistence type="predicted"/>
<evidence type="ECO:0000313" key="2">
    <source>
        <dbReference type="EMBL" id="AHZ09611.1"/>
    </source>
</evidence>
<name>A0A024B0C1_9CAUD</name>
<dbReference type="RefSeq" id="YP_009037077.1">
    <property type="nucleotide sequence ID" value="NC_024216.1"/>
</dbReference>
<dbReference type="EMBL" id="KJ489397">
    <property type="protein sequence ID" value="AHZ09611.1"/>
    <property type="molecule type" value="Genomic_DNA"/>
</dbReference>
<sequence length="58" mass="6650">MSQKLFNFLVIVGILVLVGGVITGIVALERYRYHTFLEVTHSDIGYFQWKLTFDSGKK</sequence>
<dbReference type="KEGG" id="vg:19526477"/>
<feature type="transmembrane region" description="Helical" evidence="1">
    <location>
        <begin position="6"/>
        <end position="28"/>
    </location>
</feature>
<evidence type="ECO:0000256" key="1">
    <source>
        <dbReference type="SAM" id="Phobius"/>
    </source>
</evidence>
<keyword evidence="1" id="KW-1133">Transmembrane helix</keyword>
<accession>A0A024B0C1</accession>
<keyword evidence="1" id="KW-0472">Membrane</keyword>
<keyword evidence="1" id="KW-0812">Transmembrane</keyword>
<dbReference type="GeneID" id="19526477"/>